<organism evidence="4 5">
    <name type="scientific">Vreelandella sulfidaeris</name>
    <dbReference type="NCBI Taxonomy" id="115553"/>
    <lineage>
        <taxon>Bacteria</taxon>
        <taxon>Pseudomonadati</taxon>
        <taxon>Pseudomonadota</taxon>
        <taxon>Gammaproteobacteria</taxon>
        <taxon>Oceanospirillales</taxon>
        <taxon>Halomonadaceae</taxon>
        <taxon>Vreelandella</taxon>
    </lineage>
</organism>
<dbReference type="SMART" id="SM00267">
    <property type="entry name" value="GGDEF"/>
    <property type="match status" value="1"/>
</dbReference>
<proteinExistence type="predicted"/>
<dbReference type="GO" id="GO:0052621">
    <property type="term" value="F:diguanylate cyclase activity"/>
    <property type="evidence" value="ECO:0007669"/>
    <property type="project" value="UniProtKB-EC"/>
</dbReference>
<dbReference type="EMBL" id="AP019514">
    <property type="protein sequence ID" value="BBI60836.1"/>
    <property type="molecule type" value="Genomic_DNA"/>
</dbReference>
<dbReference type="PANTHER" id="PTHR45138:SF9">
    <property type="entry name" value="DIGUANYLATE CYCLASE DGCM-RELATED"/>
    <property type="match status" value="1"/>
</dbReference>
<sequence>MLRQFARLLFGLVAEKKRSAVNLQDIMVGRYGGEEFLVLLSQQPPEQAEHLADQLNHALLTTTILEVSGQPLKVSASIGIASMSDAIFRTPLELIEAADRSMYLAKRSGRACTILLMVADDPLAGEPQAY</sequence>
<evidence type="ECO:0000313" key="4">
    <source>
        <dbReference type="EMBL" id="BBI60836.1"/>
    </source>
</evidence>
<dbReference type="InterPro" id="IPR000160">
    <property type="entry name" value="GGDEF_dom"/>
</dbReference>
<dbReference type="SUPFAM" id="SSF55073">
    <property type="entry name" value="Nucleotide cyclase"/>
    <property type="match status" value="1"/>
</dbReference>
<dbReference type="KEGG" id="hsr:HSBAA_21420"/>
<dbReference type="Proteomes" id="UP000320231">
    <property type="component" value="Chromosome"/>
</dbReference>
<evidence type="ECO:0000256" key="1">
    <source>
        <dbReference type="ARBA" id="ARBA00012528"/>
    </source>
</evidence>
<dbReference type="Gene3D" id="3.30.70.270">
    <property type="match status" value="1"/>
</dbReference>
<evidence type="ECO:0000313" key="5">
    <source>
        <dbReference type="Proteomes" id="UP000320231"/>
    </source>
</evidence>
<reference evidence="4 5" key="1">
    <citation type="journal article" date="2019" name="Microbiol. Resour. Announc.">
        <title>Complete Genome Sequence of Halomonas sulfidaeris Strain Esulfide1 Isolated from a Metal Sulfide Rock at a Depth of 2,200 Meters, Obtained Using Nanopore Sequencing.</title>
        <authorList>
            <person name="Saito M."/>
            <person name="Nishigata A."/>
            <person name="Galipon J."/>
            <person name="Arakawa K."/>
        </authorList>
    </citation>
    <scope>NUCLEOTIDE SEQUENCE [LARGE SCALE GENOMIC DNA]</scope>
    <source>
        <strain evidence="4 5">ATCC BAA-803</strain>
    </source>
</reference>
<dbReference type="InterPro" id="IPR029787">
    <property type="entry name" value="Nucleotide_cyclase"/>
</dbReference>
<comment type="catalytic activity">
    <reaction evidence="2">
        <text>2 GTP = 3',3'-c-di-GMP + 2 diphosphate</text>
        <dbReference type="Rhea" id="RHEA:24898"/>
        <dbReference type="ChEBI" id="CHEBI:33019"/>
        <dbReference type="ChEBI" id="CHEBI:37565"/>
        <dbReference type="ChEBI" id="CHEBI:58805"/>
        <dbReference type="EC" id="2.7.7.65"/>
    </reaction>
</comment>
<dbReference type="GO" id="GO:0043709">
    <property type="term" value="P:cell adhesion involved in single-species biofilm formation"/>
    <property type="evidence" value="ECO:0007669"/>
    <property type="project" value="TreeGrafter"/>
</dbReference>
<evidence type="ECO:0000256" key="2">
    <source>
        <dbReference type="ARBA" id="ARBA00034247"/>
    </source>
</evidence>
<dbReference type="PROSITE" id="PS50887">
    <property type="entry name" value="GGDEF"/>
    <property type="match status" value="1"/>
</dbReference>
<dbReference type="InterPro" id="IPR050469">
    <property type="entry name" value="Diguanylate_Cyclase"/>
</dbReference>
<dbReference type="NCBIfam" id="TIGR00254">
    <property type="entry name" value="GGDEF"/>
    <property type="match status" value="1"/>
</dbReference>
<accession>A0A455U459</accession>
<dbReference type="EC" id="2.7.7.65" evidence="1"/>
<feature type="domain" description="GGDEF" evidence="3">
    <location>
        <begin position="1"/>
        <end position="118"/>
    </location>
</feature>
<dbReference type="GO" id="GO:1902201">
    <property type="term" value="P:negative regulation of bacterial-type flagellum-dependent cell motility"/>
    <property type="evidence" value="ECO:0007669"/>
    <property type="project" value="TreeGrafter"/>
</dbReference>
<dbReference type="Pfam" id="PF00990">
    <property type="entry name" value="GGDEF"/>
    <property type="match status" value="1"/>
</dbReference>
<dbReference type="CDD" id="cd01949">
    <property type="entry name" value="GGDEF"/>
    <property type="match status" value="1"/>
</dbReference>
<dbReference type="AlphaFoldDB" id="A0A455U459"/>
<protein>
    <recommendedName>
        <fullName evidence="1">diguanylate cyclase</fullName>
        <ecNumber evidence="1">2.7.7.65</ecNumber>
    </recommendedName>
</protein>
<dbReference type="GO" id="GO:0005886">
    <property type="term" value="C:plasma membrane"/>
    <property type="evidence" value="ECO:0007669"/>
    <property type="project" value="TreeGrafter"/>
</dbReference>
<gene>
    <name evidence="4" type="ORF">HSBAA_21420</name>
</gene>
<name>A0A455U459_9GAMM</name>
<evidence type="ECO:0000259" key="3">
    <source>
        <dbReference type="PROSITE" id="PS50887"/>
    </source>
</evidence>
<dbReference type="PANTHER" id="PTHR45138">
    <property type="entry name" value="REGULATORY COMPONENTS OF SENSORY TRANSDUCTION SYSTEM"/>
    <property type="match status" value="1"/>
</dbReference>
<dbReference type="InterPro" id="IPR043128">
    <property type="entry name" value="Rev_trsase/Diguanyl_cyclase"/>
</dbReference>